<evidence type="ECO:0000256" key="1">
    <source>
        <dbReference type="ARBA" id="ARBA00000085"/>
    </source>
</evidence>
<evidence type="ECO:0000256" key="4">
    <source>
        <dbReference type="ARBA" id="ARBA00022475"/>
    </source>
</evidence>
<dbReference type="SMART" id="SM00387">
    <property type="entry name" value="HATPase_c"/>
    <property type="match status" value="1"/>
</dbReference>
<keyword evidence="8" id="KW-0547">Nucleotide-binding</keyword>
<dbReference type="Pfam" id="PF02518">
    <property type="entry name" value="HATPase_c"/>
    <property type="match status" value="1"/>
</dbReference>
<evidence type="ECO:0000256" key="7">
    <source>
        <dbReference type="ARBA" id="ARBA00022692"/>
    </source>
</evidence>
<accession>A0A0R1W4Z8</accession>
<dbReference type="InterPro" id="IPR004358">
    <property type="entry name" value="Sig_transdc_His_kin-like_C"/>
</dbReference>
<keyword evidence="18" id="KW-1185">Reference proteome</keyword>
<dbReference type="SUPFAM" id="SSF158472">
    <property type="entry name" value="HAMP domain-like"/>
    <property type="match status" value="1"/>
</dbReference>
<dbReference type="STRING" id="1423807.FD16_GL002025"/>
<name>A0A0R1W4Z8_9LACO</name>
<dbReference type="PRINTS" id="PR00344">
    <property type="entry name" value="BCTRLSENSOR"/>
</dbReference>
<dbReference type="CDD" id="cd00082">
    <property type="entry name" value="HisKA"/>
    <property type="match status" value="1"/>
</dbReference>
<dbReference type="PROSITE" id="PS50109">
    <property type="entry name" value="HIS_KIN"/>
    <property type="match status" value="1"/>
</dbReference>
<gene>
    <name evidence="17" type="ORF">FD16_GL002025</name>
</gene>
<dbReference type="InterPro" id="IPR003594">
    <property type="entry name" value="HATPase_dom"/>
</dbReference>
<evidence type="ECO:0000256" key="13">
    <source>
        <dbReference type="ARBA" id="ARBA00023136"/>
    </source>
</evidence>
<dbReference type="GO" id="GO:0005886">
    <property type="term" value="C:plasma membrane"/>
    <property type="evidence" value="ECO:0007669"/>
    <property type="project" value="UniProtKB-SubCell"/>
</dbReference>
<evidence type="ECO:0000256" key="5">
    <source>
        <dbReference type="ARBA" id="ARBA00022553"/>
    </source>
</evidence>
<dbReference type="PANTHER" id="PTHR45528:SF1">
    <property type="entry name" value="SENSOR HISTIDINE KINASE CPXA"/>
    <property type="match status" value="1"/>
</dbReference>
<dbReference type="Pfam" id="PF00512">
    <property type="entry name" value="HisKA"/>
    <property type="match status" value="1"/>
</dbReference>
<dbReference type="EMBL" id="AZGF01000005">
    <property type="protein sequence ID" value="KRM12846.1"/>
    <property type="molecule type" value="Genomic_DNA"/>
</dbReference>
<dbReference type="PROSITE" id="PS50885">
    <property type="entry name" value="HAMP"/>
    <property type="match status" value="1"/>
</dbReference>
<dbReference type="CDD" id="cd00075">
    <property type="entry name" value="HATPase"/>
    <property type="match status" value="1"/>
</dbReference>
<dbReference type="InterPro" id="IPR036890">
    <property type="entry name" value="HATPase_C_sf"/>
</dbReference>
<keyword evidence="7 14" id="KW-0812">Transmembrane</keyword>
<evidence type="ECO:0000256" key="14">
    <source>
        <dbReference type="SAM" id="Phobius"/>
    </source>
</evidence>
<dbReference type="InterPro" id="IPR005467">
    <property type="entry name" value="His_kinase_dom"/>
</dbReference>
<sequence length="451" mass="51166">MMNNKQRKENSASIMLRSFILLVTIIIFVASISTVVAVGHELLETSNYNSSKIITSLKNTVIDGDHDWRNWRINNTLDTSTSYVHVHNMRKDAKTKNYYSPGTEKLLSKKMTEIPLIKNLYYRSNAGFYYYGTGHSRGIDYQLWTKVNNELELLIRIVAVLIVILLLTVVISPIYIRVITRRLTSPLSDLTESAESISKDGNRQLSLPVPDKPTEVTNLATSFNRLLDELEKKSEKEKLFVSNAAHELRTPIATIRSHAQLIQRRGREHPEIIPKSIEYINDESHQMQSLVDELLTLSRADRMTLDFDNYDLSQSLNNISDRLNAAIKQKINRQIEKDIRITANEESIEQIVTSLLSNAAKYSPNDSVITLKLDRINDVTQISVIDEGRGINDEDKPHIFDRFYRSNDVRGSIAGTGLGLSIANELSSLNHAQLSVSDNHPHGSIFTITFE</sequence>
<keyword evidence="4" id="KW-1003">Cell membrane</keyword>
<keyword evidence="12" id="KW-0902">Two-component regulatory system</keyword>
<proteinExistence type="predicted"/>
<dbReference type="SMART" id="SM00388">
    <property type="entry name" value="HisKA"/>
    <property type="match status" value="1"/>
</dbReference>
<evidence type="ECO:0000259" key="16">
    <source>
        <dbReference type="PROSITE" id="PS50885"/>
    </source>
</evidence>
<dbReference type="Gene3D" id="1.10.287.130">
    <property type="match status" value="1"/>
</dbReference>
<organism evidence="17 18">
    <name type="scientific">Paucilactobacillus suebicus DSM 5007 = KCTC 3549</name>
    <dbReference type="NCBI Taxonomy" id="1423807"/>
    <lineage>
        <taxon>Bacteria</taxon>
        <taxon>Bacillati</taxon>
        <taxon>Bacillota</taxon>
        <taxon>Bacilli</taxon>
        <taxon>Lactobacillales</taxon>
        <taxon>Lactobacillaceae</taxon>
        <taxon>Paucilactobacillus</taxon>
    </lineage>
</organism>
<comment type="subcellular location">
    <subcellularLocation>
        <location evidence="2">Cell membrane</location>
        <topology evidence="2">Multi-pass membrane protein</topology>
    </subcellularLocation>
</comment>
<evidence type="ECO:0000256" key="6">
    <source>
        <dbReference type="ARBA" id="ARBA00022679"/>
    </source>
</evidence>
<keyword evidence="13 14" id="KW-0472">Membrane</keyword>
<evidence type="ECO:0000256" key="12">
    <source>
        <dbReference type="ARBA" id="ARBA00023012"/>
    </source>
</evidence>
<dbReference type="FunFam" id="1.10.287.130:FF:000001">
    <property type="entry name" value="Two-component sensor histidine kinase"/>
    <property type="match status" value="1"/>
</dbReference>
<dbReference type="PANTHER" id="PTHR45528">
    <property type="entry name" value="SENSOR HISTIDINE KINASE CPXA"/>
    <property type="match status" value="1"/>
</dbReference>
<evidence type="ECO:0000256" key="3">
    <source>
        <dbReference type="ARBA" id="ARBA00012438"/>
    </source>
</evidence>
<evidence type="ECO:0000256" key="9">
    <source>
        <dbReference type="ARBA" id="ARBA00022777"/>
    </source>
</evidence>
<dbReference type="Pfam" id="PF00672">
    <property type="entry name" value="HAMP"/>
    <property type="match status" value="1"/>
</dbReference>
<keyword evidence="11 14" id="KW-1133">Transmembrane helix</keyword>
<keyword evidence="9 17" id="KW-0418">Kinase</keyword>
<dbReference type="InterPro" id="IPR050398">
    <property type="entry name" value="HssS/ArlS-like"/>
</dbReference>
<dbReference type="EC" id="2.7.13.3" evidence="3"/>
<comment type="caution">
    <text evidence="17">The sequence shown here is derived from an EMBL/GenBank/DDBJ whole genome shotgun (WGS) entry which is preliminary data.</text>
</comment>
<keyword evidence="5" id="KW-0597">Phosphoprotein</keyword>
<reference evidence="17 18" key="1">
    <citation type="journal article" date="2015" name="Genome Announc.">
        <title>Expanding the biotechnology potential of lactobacilli through comparative genomics of 213 strains and associated genera.</title>
        <authorList>
            <person name="Sun Z."/>
            <person name="Harris H.M."/>
            <person name="McCann A."/>
            <person name="Guo C."/>
            <person name="Argimon S."/>
            <person name="Zhang W."/>
            <person name="Yang X."/>
            <person name="Jeffery I.B."/>
            <person name="Cooney J.C."/>
            <person name="Kagawa T.F."/>
            <person name="Liu W."/>
            <person name="Song Y."/>
            <person name="Salvetti E."/>
            <person name="Wrobel A."/>
            <person name="Rasinkangas P."/>
            <person name="Parkhill J."/>
            <person name="Rea M.C."/>
            <person name="O'Sullivan O."/>
            <person name="Ritari J."/>
            <person name="Douillard F.P."/>
            <person name="Paul Ross R."/>
            <person name="Yang R."/>
            <person name="Briner A.E."/>
            <person name="Felis G.E."/>
            <person name="de Vos W.M."/>
            <person name="Barrangou R."/>
            <person name="Klaenhammer T.R."/>
            <person name="Caufield P.W."/>
            <person name="Cui Y."/>
            <person name="Zhang H."/>
            <person name="O'Toole P.W."/>
        </authorList>
    </citation>
    <scope>NUCLEOTIDE SEQUENCE [LARGE SCALE GENOMIC DNA]</scope>
    <source>
        <strain evidence="17 18">DSM 5007</strain>
    </source>
</reference>
<comment type="catalytic activity">
    <reaction evidence="1">
        <text>ATP + protein L-histidine = ADP + protein N-phospho-L-histidine.</text>
        <dbReference type="EC" id="2.7.13.3"/>
    </reaction>
</comment>
<evidence type="ECO:0000313" key="17">
    <source>
        <dbReference type="EMBL" id="KRM12846.1"/>
    </source>
</evidence>
<protein>
    <recommendedName>
        <fullName evidence="3">histidine kinase</fullName>
        <ecNumber evidence="3">2.7.13.3</ecNumber>
    </recommendedName>
</protein>
<dbReference type="Proteomes" id="UP000051820">
    <property type="component" value="Unassembled WGS sequence"/>
</dbReference>
<dbReference type="SUPFAM" id="SSF55874">
    <property type="entry name" value="ATPase domain of HSP90 chaperone/DNA topoisomerase II/histidine kinase"/>
    <property type="match status" value="1"/>
</dbReference>
<evidence type="ECO:0000256" key="10">
    <source>
        <dbReference type="ARBA" id="ARBA00022840"/>
    </source>
</evidence>
<dbReference type="GO" id="GO:0000155">
    <property type="term" value="F:phosphorelay sensor kinase activity"/>
    <property type="evidence" value="ECO:0007669"/>
    <property type="project" value="InterPro"/>
</dbReference>
<evidence type="ECO:0000259" key="15">
    <source>
        <dbReference type="PROSITE" id="PS50109"/>
    </source>
</evidence>
<dbReference type="GO" id="GO:0005524">
    <property type="term" value="F:ATP binding"/>
    <property type="evidence" value="ECO:0007669"/>
    <property type="project" value="UniProtKB-KW"/>
</dbReference>
<evidence type="ECO:0000256" key="11">
    <source>
        <dbReference type="ARBA" id="ARBA00022989"/>
    </source>
</evidence>
<dbReference type="InterPro" id="IPR003660">
    <property type="entry name" value="HAMP_dom"/>
</dbReference>
<evidence type="ECO:0000256" key="2">
    <source>
        <dbReference type="ARBA" id="ARBA00004651"/>
    </source>
</evidence>
<keyword evidence="6" id="KW-0808">Transferase</keyword>
<dbReference type="CDD" id="cd06225">
    <property type="entry name" value="HAMP"/>
    <property type="match status" value="1"/>
</dbReference>
<dbReference type="RefSeq" id="WP_010621891.1">
    <property type="nucleotide sequence ID" value="NZ_AZGF01000005.1"/>
</dbReference>
<keyword evidence="10" id="KW-0067">ATP-binding</keyword>
<evidence type="ECO:0000313" key="18">
    <source>
        <dbReference type="Proteomes" id="UP000051820"/>
    </source>
</evidence>
<feature type="domain" description="Histidine kinase" evidence="15">
    <location>
        <begin position="243"/>
        <end position="451"/>
    </location>
</feature>
<dbReference type="SMART" id="SM00304">
    <property type="entry name" value="HAMP"/>
    <property type="match status" value="1"/>
</dbReference>
<dbReference type="PATRIC" id="fig|1423807.3.peg.2077"/>
<dbReference type="Gene3D" id="3.30.565.10">
    <property type="entry name" value="Histidine kinase-like ATPase, C-terminal domain"/>
    <property type="match status" value="1"/>
</dbReference>
<dbReference type="AlphaFoldDB" id="A0A0R1W4Z8"/>
<dbReference type="SUPFAM" id="SSF47384">
    <property type="entry name" value="Homodimeric domain of signal transducing histidine kinase"/>
    <property type="match status" value="1"/>
</dbReference>
<evidence type="ECO:0000256" key="8">
    <source>
        <dbReference type="ARBA" id="ARBA00022741"/>
    </source>
</evidence>
<feature type="transmembrane region" description="Helical" evidence="14">
    <location>
        <begin position="153"/>
        <end position="176"/>
    </location>
</feature>
<dbReference type="InterPro" id="IPR036097">
    <property type="entry name" value="HisK_dim/P_sf"/>
</dbReference>
<dbReference type="Gene3D" id="6.10.340.10">
    <property type="match status" value="1"/>
</dbReference>
<feature type="domain" description="HAMP" evidence="16">
    <location>
        <begin position="181"/>
        <end position="235"/>
    </location>
</feature>
<dbReference type="InterPro" id="IPR003661">
    <property type="entry name" value="HisK_dim/P_dom"/>
</dbReference>
<dbReference type="eggNOG" id="COG2205">
    <property type="taxonomic scope" value="Bacteria"/>
</dbReference>